<proteinExistence type="predicted"/>
<sequence length="56" mass="5663">MRLCIFVAMATVLLVLRLLGADLGLASTTVALLGGAASQMAAPSGSRSRPLPLPGR</sequence>
<reference evidence="1 2" key="1">
    <citation type="submission" date="2018-08" db="EMBL/GenBank/DDBJ databases">
        <title>Genomic Encyclopedia of Archaeal and Bacterial Type Strains, Phase II (KMG-II): from individual species to whole genera.</title>
        <authorList>
            <person name="Goeker M."/>
        </authorList>
    </citation>
    <scope>NUCLEOTIDE SEQUENCE [LARGE SCALE GENOMIC DNA]</scope>
    <source>
        <strain evidence="1 2">DSM 45791</strain>
    </source>
</reference>
<keyword evidence="2" id="KW-1185">Reference proteome</keyword>
<comment type="caution">
    <text evidence="1">The sequence shown here is derived from an EMBL/GenBank/DDBJ whole genome shotgun (WGS) entry which is preliminary data.</text>
</comment>
<dbReference type="AlphaFoldDB" id="A0A3E0GXY1"/>
<protein>
    <submittedName>
        <fullName evidence="1">Uncharacterized protein</fullName>
    </submittedName>
</protein>
<dbReference type="Proteomes" id="UP000256269">
    <property type="component" value="Unassembled WGS sequence"/>
</dbReference>
<dbReference type="RefSeq" id="WP_394468216.1">
    <property type="nucleotide sequence ID" value="NZ_CP144375.1"/>
</dbReference>
<evidence type="ECO:0000313" key="1">
    <source>
        <dbReference type="EMBL" id="REH30704.1"/>
    </source>
</evidence>
<accession>A0A3E0GXY1</accession>
<name>A0A3E0GXY1_9PSEU</name>
<dbReference type="EMBL" id="QUNO01000023">
    <property type="protein sequence ID" value="REH30704.1"/>
    <property type="molecule type" value="Genomic_DNA"/>
</dbReference>
<gene>
    <name evidence="1" type="ORF">BCF44_12362</name>
</gene>
<organism evidence="1 2">
    <name type="scientific">Kutzneria buriramensis</name>
    <dbReference type="NCBI Taxonomy" id="1045776"/>
    <lineage>
        <taxon>Bacteria</taxon>
        <taxon>Bacillati</taxon>
        <taxon>Actinomycetota</taxon>
        <taxon>Actinomycetes</taxon>
        <taxon>Pseudonocardiales</taxon>
        <taxon>Pseudonocardiaceae</taxon>
        <taxon>Kutzneria</taxon>
    </lineage>
</organism>
<evidence type="ECO:0000313" key="2">
    <source>
        <dbReference type="Proteomes" id="UP000256269"/>
    </source>
</evidence>